<reference evidence="1" key="1">
    <citation type="submission" date="2018-01" db="EMBL/GenBank/DDBJ databases">
        <title>An insight into the sialome of Amazonian anophelines.</title>
        <authorList>
            <person name="Ribeiro J.M."/>
            <person name="Scarpassa V."/>
            <person name="Calvo E."/>
        </authorList>
    </citation>
    <scope>NUCLEOTIDE SEQUENCE</scope>
</reference>
<name>A0A2M4D7U7_ANODA</name>
<organism evidence="1">
    <name type="scientific">Anopheles darlingi</name>
    <name type="common">Mosquito</name>
    <dbReference type="NCBI Taxonomy" id="43151"/>
    <lineage>
        <taxon>Eukaryota</taxon>
        <taxon>Metazoa</taxon>
        <taxon>Ecdysozoa</taxon>
        <taxon>Arthropoda</taxon>
        <taxon>Hexapoda</taxon>
        <taxon>Insecta</taxon>
        <taxon>Pterygota</taxon>
        <taxon>Neoptera</taxon>
        <taxon>Endopterygota</taxon>
        <taxon>Diptera</taxon>
        <taxon>Nematocera</taxon>
        <taxon>Culicoidea</taxon>
        <taxon>Culicidae</taxon>
        <taxon>Anophelinae</taxon>
        <taxon>Anopheles</taxon>
    </lineage>
</organism>
<sequence length="90" mass="9285">MAVPFRLPSRSELAQVIASAAAAAAAAAGTRDREVPQTVVLKSLQGVLLCFVVGVVPGVTTNQVELAFGWFGEVSGDNLSSPITRENSVS</sequence>
<evidence type="ECO:0000313" key="1">
    <source>
        <dbReference type="EMBL" id="MBW73619.1"/>
    </source>
</evidence>
<dbReference type="AlphaFoldDB" id="A0A2M4D7U7"/>
<proteinExistence type="predicted"/>
<protein>
    <submittedName>
        <fullName evidence="1">Putative secreted protein</fullName>
    </submittedName>
</protein>
<accession>A0A2M4D7U7</accession>
<dbReference type="EMBL" id="GGFL01009441">
    <property type="protein sequence ID" value="MBW73619.1"/>
    <property type="molecule type" value="Transcribed_RNA"/>
</dbReference>